<proteinExistence type="predicted"/>
<evidence type="ECO:0000313" key="1">
    <source>
        <dbReference type="EMBL" id="EFO82882.1"/>
    </source>
</evidence>
<reference evidence="1" key="1">
    <citation type="submission" date="2007-07" db="EMBL/GenBank/DDBJ databases">
        <title>PCAP assembly of the Caenorhabditis remanei genome.</title>
        <authorList>
            <consortium name="The Caenorhabditis remanei Sequencing Consortium"/>
            <person name="Wilson R.K."/>
        </authorList>
    </citation>
    <scope>NUCLEOTIDE SEQUENCE [LARGE SCALE GENOMIC DNA]</scope>
    <source>
        <strain evidence="1">PB4641</strain>
    </source>
</reference>
<dbReference type="AlphaFoldDB" id="E3LCA4"/>
<name>E3LCA4_CAERE</name>
<dbReference type="HOGENOM" id="CLU_2212386_0_0_1"/>
<dbReference type="EMBL" id="DS268407">
    <property type="protein sequence ID" value="EFO82882.1"/>
    <property type="molecule type" value="Genomic_DNA"/>
</dbReference>
<sequence length="107" mass="12338">MISKCTMIPGVENINDILNTDEIYSLLVSNRLSTECHGHNWKKTKKTTITPVVSAEEYVYLGRLLNMNNYLEPEIRRRRRGAYAAFNNIKNKTDRCFAMPKNPSPAF</sequence>
<dbReference type="Proteomes" id="UP000008281">
    <property type="component" value="Unassembled WGS sequence"/>
</dbReference>
<keyword evidence="2" id="KW-1185">Reference proteome</keyword>
<organism evidence="2">
    <name type="scientific">Caenorhabditis remanei</name>
    <name type="common">Caenorhabditis vulgaris</name>
    <dbReference type="NCBI Taxonomy" id="31234"/>
    <lineage>
        <taxon>Eukaryota</taxon>
        <taxon>Metazoa</taxon>
        <taxon>Ecdysozoa</taxon>
        <taxon>Nematoda</taxon>
        <taxon>Chromadorea</taxon>
        <taxon>Rhabditida</taxon>
        <taxon>Rhabditina</taxon>
        <taxon>Rhabditomorpha</taxon>
        <taxon>Rhabditoidea</taxon>
        <taxon>Rhabditidae</taxon>
        <taxon>Peloderinae</taxon>
        <taxon>Caenorhabditis</taxon>
    </lineage>
</organism>
<dbReference type="OrthoDB" id="5825913at2759"/>
<gene>
    <name evidence="1" type="ORF">CRE_00008</name>
</gene>
<dbReference type="InParanoid" id="E3LCA4"/>
<accession>E3LCA4</accession>
<protein>
    <submittedName>
        <fullName evidence="1">Uncharacterized protein</fullName>
    </submittedName>
</protein>
<evidence type="ECO:0000313" key="2">
    <source>
        <dbReference type="Proteomes" id="UP000008281"/>
    </source>
</evidence>